<dbReference type="SUPFAM" id="SSF82866">
    <property type="entry name" value="Multidrug efflux transporter AcrB transmembrane domain"/>
    <property type="match status" value="2"/>
</dbReference>
<evidence type="ECO:0000256" key="6">
    <source>
        <dbReference type="ARBA" id="ARBA00023180"/>
    </source>
</evidence>
<feature type="transmembrane region" description="Helical" evidence="7">
    <location>
        <begin position="477"/>
        <end position="496"/>
    </location>
</feature>
<dbReference type="WBParaSite" id="SPAL_0000765800.1">
    <property type="protein sequence ID" value="SPAL_0000765800.1"/>
    <property type="gene ID" value="SPAL_0000765800"/>
</dbReference>
<keyword evidence="9" id="KW-1185">Reference proteome</keyword>
<dbReference type="InterPro" id="IPR003392">
    <property type="entry name" value="PTHD_SSD"/>
</dbReference>
<evidence type="ECO:0000256" key="3">
    <source>
        <dbReference type="ARBA" id="ARBA00022692"/>
    </source>
</evidence>
<accession>A0A0N5BP30</accession>
<evidence type="ECO:0000256" key="4">
    <source>
        <dbReference type="ARBA" id="ARBA00022989"/>
    </source>
</evidence>
<proteinExistence type="inferred from homology"/>
<dbReference type="InterPro" id="IPR051697">
    <property type="entry name" value="Patched_domain-protein"/>
</dbReference>
<feature type="transmembrane region" description="Helical" evidence="7">
    <location>
        <begin position="284"/>
        <end position="303"/>
    </location>
</feature>
<dbReference type="Pfam" id="PF02460">
    <property type="entry name" value="Patched"/>
    <property type="match status" value="1"/>
</dbReference>
<dbReference type="PROSITE" id="PS50156">
    <property type="entry name" value="SSD"/>
    <property type="match status" value="1"/>
</dbReference>
<feature type="transmembrane region" description="Helical" evidence="7">
    <location>
        <begin position="856"/>
        <end position="878"/>
    </location>
</feature>
<comment type="subcellular location">
    <subcellularLocation>
        <location evidence="1">Membrane</location>
        <topology evidence="1">Multi-pass membrane protein</topology>
    </subcellularLocation>
</comment>
<dbReference type="AlphaFoldDB" id="A0A0N5BP30"/>
<feature type="transmembrane region" description="Helical" evidence="7">
    <location>
        <begin position="709"/>
        <end position="730"/>
    </location>
</feature>
<evidence type="ECO:0000259" key="8">
    <source>
        <dbReference type="PROSITE" id="PS50156"/>
    </source>
</evidence>
<dbReference type="PANTHER" id="PTHR10796">
    <property type="entry name" value="PATCHED-RELATED"/>
    <property type="match status" value="1"/>
</dbReference>
<organism evidence="9 10">
    <name type="scientific">Strongyloides papillosus</name>
    <name type="common">Intestinal threadworm</name>
    <dbReference type="NCBI Taxonomy" id="174720"/>
    <lineage>
        <taxon>Eukaryota</taxon>
        <taxon>Metazoa</taxon>
        <taxon>Ecdysozoa</taxon>
        <taxon>Nematoda</taxon>
        <taxon>Chromadorea</taxon>
        <taxon>Rhabditida</taxon>
        <taxon>Tylenchina</taxon>
        <taxon>Panagrolaimomorpha</taxon>
        <taxon>Strongyloidoidea</taxon>
        <taxon>Strongyloididae</taxon>
        <taxon>Strongyloides</taxon>
    </lineage>
</organism>
<dbReference type="GO" id="GO:0006897">
    <property type="term" value="P:endocytosis"/>
    <property type="evidence" value="ECO:0007669"/>
    <property type="project" value="TreeGrafter"/>
</dbReference>
<evidence type="ECO:0000313" key="9">
    <source>
        <dbReference type="Proteomes" id="UP000046392"/>
    </source>
</evidence>
<dbReference type="PANTHER" id="PTHR10796:SF103">
    <property type="entry name" value="SSD DOMAIN-CONTAINING PROTEIN"/>
    <property type="match status" value="1"/>
</dbReference>
<dbReference type="Gene3D" id="1.20.1640.10">
    <property type="entry name" value="Multidrug efflux transporter AcrB transmembrane domain"/>
    <property type="match status" value="2"/>
</dbReference>
<evidence type="ECO:0000256" key="1">
    <source>
        <dbReference type="ARBA" id="ARBA00004141"/>
    </source>
</evidence>
<comment type="similarity">
    <text evidence="2">Belongs to the patched family.</text>
</comment>
<feature type="transmembrane region" description="Helical" evidence="7">
    <location>
        <begin position="381"/>
        <end position="409"/>
    </location>
</feature>
<evidence type="ECO:0000256" key="5">
    <source>
        <dbReference type="ARBA" id="ARBA00023136"/>
    </source>
</evidence>
<feature type="transmembrane region" description="Helical" evidence="7">
    <location>
        <begin position="736"/>
        <end position="761"/>
    </location>
</feature>
<feature type="transmembrane region" description="Helical" evidence="7">
    <location>
        <begin position="21"/>
        <end position="38"/>
    </location>
</feature>
<dbReference type="Proteomes" id="UP000046392">
    <property type="component" value="Unplaced"/>
</dbReference>
<evidence type="ECO:0000256" key="2">
    <source>
        <dbReference type="ARBA" id="ARBA00005585"/>
    </source>
</evidence>
<feature type="domain" description="SSD" evidence="8">
    <location>
        <begin position="252"/>
        <end position="409"/>
    </location>
</feature>
<sequence>MRPLEKIFFQYGIFISKYPGWFLIIPSLITIITTFGFLKFHTQDDIWDIYAPINALSRVEEGHLKEFEFPSGSHHYRIQILIQHKNESEYIFNKRFLNEIEYLNKFVSDNVTISDGFRNYFYNQLCGVYCEESNDLFLSYLQAILETNDDTFNFKLSYPIGQALQKQIFLGYSLGFVNYTNINKNDINNFKLLILHFMVDQNLPNSKILTNELENKLINIFSLATKASKHLKYEVHSRRRELEEQRKITLKSLPYLAITGGLLLLFMIVTLVDIPLYNSQHVEAFFGVISPLMAIITSFGILAQCDFPFSNILTVVPFLVLTIGIDDAFLILAGWRQGSSTLTFSDRMGEALAKSGASVTVTSITDVLCFAVGLFSNIPVVQLFCLYTSVALAIDFIYQITFFTAIVVYCGKKQFKYKSEERSKSIKSNNSSSSSQDGQISTHKGSFLELLKRKPKKNDNKLTFFMKKFVVFLHWPITKYCTMVIFITHLVLTIYLCTKVTTEFDMENLYLKESPLTHIARTLQKFVLEESFVVNFGIDKTPDFYIPEIKSLFDEMLHNLETLPKYSMGSIGTLVWTRDYDLLTQIMEEEEDLWSPATVMKNYNDFKLDKKFIKTKVNEKGEEYIHNFWWQITYHKMNNFMDVEELLKLRRGILMKYSNVFNISSHHPLEKVPTESAASAPINFIQTAISAVLLMSLLVLLFVYDFGAIISVVLSILSISGGTVAYLHVWDVHLDAVSLISILLSIGFSVDYSAHICYHYFTHIEEDNSRKENKSQITTISKDTNKRFNIPESYFINNGKNHLHNNSTTTTTYKKIEDTFTSVGWPVIQSGLSTVLGMIPLVFVQAYVVDVFWKTIVLVTALGLFHALFLLPVLFLIVEDILKCTKSTKVRMIEMNENKH</sequence>
<dbReference type="GO" id="GO:0005886">
    <property type="term" value="C:plasma membrane"/>
    <property type="evidence" value="ECO:0007669"/>
    <property type="project" value="TreeGrafter"/>
</dbReference>
<feature type="transmembrane region" description="Helical" evidence="7">
    <location>
        <begin position="823"/>
        <end position="844"/>
    </location>
</feature>
<feature type="transmembrane region" description="Helical" evidence="7">
    <location>
        <begin position="315"/>
        <end position="335"/>
    </location>
</feature>
<feature type="transmembrane region" description="Helical" evidence="7">
    <location>
        <begin position="684"/>
        <end position="704"/>
    </location>
</feature>
<dbReference type="GO" id="GO:0030659">
    <property type="term" value="C:cytoplasmic vesicle membrane"/>
    <property type="evidence" value="ECO:0007669"/>
    <property type="project" value="TreeGrafter"/>
</dbReference>
<keyword evidence="4 7" id="KW-1133">Transmembrane helix</keyword>
<keyword evidence="3 7" id="KW-0812">Transmembrane</keyword>
<dbReference type="InterPro" id="IPR000731">
    <property type="entry name" value="SSD"/>
</dbReference>
<protein>
    <submittedName>
        <fullName evidence="10">SSD domain-containing protein</fullName>
    </submittedName>
</protein>
<feature type="transmembrane region" description="Helical" evidence="7">
    <location>
        <begin position="356"/>
        <end position="375"/>
    </location>
</feature>
<evidence type="ECO:0000256" key="7">
    <source>
        <dbReference type="SAM" id="Phobius"/>
    </source>
</evidence>
<dbReference type="GO" id="GO:0018996">
    <property type="term" value="P:molting cycle, collagen and cuticulin-based cuticle"/>
    <property type="evidence" value="ECO:0007669"/>
    <property type="project" value="TreeGrafter"/>
</dbReference>
<keyword evidence="6" id="KW-0325">Glycoprotein</keyword>
<name>A0A0N5BP30_STREA</name>
<keyword evidence="5 7" id="KW-0472">Membrane</keyword>
<evidence type="ECO:0000313" key="10">
    <source>
        <dbReference type="WBParaSite" id="SPAL_0000765800.1"/>
    </source>
</evidence>
<reference evidence="10" key="1">
    <citation type="submission" date="2017-02" db="UniProtKB">
        <authorList>
            <consortium name="WormBaseParasite"/>
        </authorList>
    </citation>
    <scope>IDENTIFICATION</scope>
</reference>
<feature type="transmembrane region" description="Helical" evidence="7">
    <location>
        <begin position="253"/>
        <end position="272"/>
    </location>
</feature>